<keyword evidence="9" id="KW-1185">Reference proteome</keyword>
<name>A0A162CWX2_9CRUS</name>
<feature type="non-terminal residue" evidence="8">
    <location>
        <position position="1"/>
    </location>
</feature>
<evidence type="ECO:0000256" key="3">
    <source>
        <dbReference type="ARBA" id="ARBA00022692"/>
    </source>
</evidence>
<keyword evidence="6" id="KW-0472">Membrane</keyword>
<evidence type="ECO:0000313" key="8">
    <source>
        <dbReference type="EMBL" id="KZR95604.1"/>
    </source>
</evidence>
<keyword evidence="3" id="KW-0812">Transmembrane</keyword>
<feature type="region of interest" description="Disordered" evidence="7">
    <location>
        <begin position="1"/>
        <end position="20"/>
    </location>
</feature>
<dbReference type="GO" id="GO:0016020">
    <property type="term" value="C:membrane"/>
    <property type="evidence" value="ECO:0007669"/>
    <property type="project" value="UniProtKB-SubCell"/>
</dbReference>
<dbReference type="EMBL" id="LRGB01028044">
    <property type="protein sequence ID" value="KZR95604.1"/>
    <property type="molecule type" value="Genomic_DNA"/>
</dbReference>
<proteinExistence type="inferred from homology"/>
<comment type="subcellular location">
    <subcellularLocation>
        <location evidence="1">Membrane</location>
        <topology evidence="1">Single-pass type II membrane protein</topology>
    </subcellularLocation>
</comment>
<comment type="caution">
    <text evidence="8">The sequence shown here is derived from an EMBL/GenBank/DDBJ whole genome shotgun (WGS) entry which is preliminary data.</text>
</comment>
<evidence type="ECO:0000256" key="4">
    <source>
        <dbReference type="ARBA" id="ARBA00022968"/>
    </source>
</evidence>
<keyword evidence="5" id="KW-1133">Transmembrane helix</keyword>
<dbReference type="OrthoDB" id="414175at2759"/>
<evidence type="ECO:0000256" key="1">
    <source>
        <dbReference type="ARBA" id="ARBA00004606"/>
    </source>
</evidence>
<comment type="similarity">
    <text evidence="2">Belongs to the glycosyltransferase 31 family. Beta3-Gal-T subfamily.</text>
</comment>
<dbReference type="Proteomes" id="UP000076858">
    <property type="component" value="Unassembled WGS sequence"/>
</dbReference>
<evidence type="ECO:0000256" key="6">
    <source>
        <dbReference type="ARBA" id="ARBA00023136"/>
    </source>
</evidence>
<feature type="non-terminal residue" evidence="8">
    <location>
        <position position="113"/>
    </location>
</feature>
<sequence>SRFYQNNVADDNRKHQVNTSKSQNIQVIVYEKGQDLSDKVRILCWVMTSPANHETKALAVKETWGPRCNVLLFMSSTNDTKLPTVGLPVGEGRDALWGKTREAFRYVWERYQD</sequence>
<dbReference type="GO" id="GO:0016263">
    <property type="term" value="F:glycoprotein-N-acetylgalactosamine 3-beta-galactosyltransferase activity"/>
    <property type="evidence" value="ECO:0007669"/>
    <property type="project" value="TreeGrafter"/>
</dbReference>
<reference evidence="8 9" key="1">
    <citation type="submission" date="2016-03" db="EMBL/GenBank/DDBJ databases">
        <title>EvidentialGene: Evidence-directed Construction of Genes on Genomes.</title>
        <authorList>
            <person name="Gilbert D.G."/>
            <person name="Choi J.-H."/>
            <person name="Mockaitis K."/>
            <person name="Colbourne J."/>
            <person name="Pfrender M."/>
        </authorList>
    </citation>
    <scope>NUCLEOTIDE SEQUENCE [LARGE SCALE GENOMIC DNA]</scope>
    <source>
        <strain evidence="8 9">Xinb3</strain>
        <tissue evidence="8">Complete organism</tissue>
    </source>
</reference>
<dbReference type="PANTHER" id="PTHR23033:SF14">
    <property type="entry name" value="GLYCOPROTEIN-N-ACETYLGALACTOSAMINE 3-BETA-GALACTOSYLTRANSFERASE 1-RELATED"/>
    <property type="match status" value="1"/>
</dbReference>
<organism evidence="8 9">
    <name type="scientific">Daphnia magna</name>
    <dbReference type="NCBI Taxonomy" id="35525"/>
    <lineage>
        <taxon>Eukaryota</taxon>
        <taxon>Metazoa</taxon>
        <taxon>Ecdysozoa</taxon>
        <taxon>Arthropoda</taxon>
        <taxon>Crustacea</taxon>
        <taxon>Branchiopoda</taxon>
        <taxon>Diplostraca</taxon>
        <taxon>Cladocera</taxon>
        <taxon>Anomopoda</taxon>
        <taxon>Daphniidae</taxon>
        <taxon>Daphnia</taxon>
    </lineage>
</organism>
<dbReference type="AlphaFoldDB" id="A0A162CWX2"/>
<evidence type="ECO:0000256" key="7">
    <source>
        <dbReference type="SAM" id="MobiDB-lite"/>
    </source>
</evidence>
<dbReference type="PANTHER" id="PTHR23033">
    <property type="entry name" value="BETA1,3-GALACTOSYLTRANSFERASE"/>
    <property type="match status" value="1"/>
</dbReference>
<evidence type="ECO:0000256" key="2">
    <source>
        <dbReference type="ARBA" id="ARBA00006462"/>
    </source>
</evidence>
<protein>
    <submittedName>
        <fullName evidence="8">Uncharacterized protein</fullName>
    </submittedName>
</protein>
<keyword evidence="4" id="KW-0735">Signal-anchor</keyword>
<dbReference type="InterPro" id="IPR026050">
    <property type="entry name" value="C1GALT1/C1GALT1_chp1"/>
</dbReference>
<accession>A0A162CWX2</accession>
<evidence type="ECO:0000256" key="5">
    <source>
        <dbReference type="ARBA" id="ARBA00022989"/>
    </source>
</evidence>
<dbReference type="STRING" id="35525.A0A162CWX2"/>
<dbReference type="Gene3D" id="3.90.550.50">
    <property type="match status" value="1"/>
</dbReference>
<evidence type="ECO:0000313" key="9">
    <source>
        <dbReference type="Proteomes" id="UP000076858"/>
    </source>
</evidence>
<gene>
    <name evidence="8" type="ORF">APZ42_010572</name>
</gene>